<evidence type="ECO:0000256" key="1">
    <source>
        <dbReference type="SAM" id="Coils"/>
    </source>
</evidence>
<sequence length="274" mass="29973">MVLGTLIIITGTAAVAVATGGFLFVSVKNSALVQEAVPSLVTQSAGTIQNVNSLLASAKDIVEDLKEQIENVMKEATKLTETVTEILQQLSSTYAQHVEPTAVLFLWFARLLTVLGGLFCGLRLSKLLWLEIAELLPERVLAALDQVTAMTADMALDIGESVLSCTVAVMSWMIETAALVFMRPFWLCSALVRLAQMVATSVTSAVAWTLWRPIWILQTVLQIGHFIVLSIFQAMVWVLSSPFWLLSAILDNLWLALPLGLYSLFIALDAHARR</sequence>
<feature type="transmembrane region" description="Helical" evidence="2">
    <location>
        <begin position="223"/>
        <end position="247"/>
    </location>
</feature>
<name>A0A0L0SUM8_ALLM3</name>
<dbReference type="VEuPathDB" id="FungiDB:AMAG_10349"/>
<proteinExistence type="predicted"/>
<keyword evidence="4" id="KW-1185">Reference proteome</keyword>
<keyword evidence="2" id="KW-1133">Transmembrane helix</keyword>
<evidence type="ECO:0000256" key="2">
    <source>
        <dbReference type="SAM" id="Phobius"/>
    </source>
</evidence>
<evidence type="ECO:0000313" key="4">
    <source>
        <dbReference type="Proteomes" id="UP000054350"/>
    </source>
</evidence>
<keyword evidence="2" id="KW-0472">Membrane</keyword>
<keyword evidence="2" id="KW-0812">Transmembrane</keyword>
<accession>A0A0L0SUM8</accession>
<feature type="coiled-coil region" evidence="1">
    <location>
        <begin position="48"/>
        <end position="89"/>
    </location>
</feature>
<evidence type="ECO:0000313" key="3">
    <source>
        <dbReference type="EMBL" id="KNE66090.1"/>
    </source>
</evidence>
<gene>
    <name evidence="3" type="ORF">AMAG_10349</name>
</gene>
<dbReference type="EMBL" id="GG745349">
    <property type="protein sequence ID" value="KNE66090.1"/>
    <property type="molecule type" value="Genomic_DNA"/>
</dbReference>
<feature type="transmembrane region" description="Helical" evidence="2">
    <location>
        <begin position="253"/>
        <end position="272"/>
    </location>
</feature>
<dbReference type="Proteomes" id="UP000054350">
    <property type="component" value="Unassembled WGS sequence"/>
</dbReference>
<reference evidence="4" key="2">
    <citation type="submission" date="2009-11" db="EMBL/GenBank/DDBJ databases">
        <title>The Genome Sequence of Allomyces macrogynus strain ATCC 38327.</title>
        <authorList>
            <consortium name="The Broad Institute Genome Sequencing Platform"/>
            <person name="Russ C."/>
            <person name="Cuomo C."/>
            <person name="Shea T."/>
            <person name="Young S.K."/>
            <person name="Zeng Q."/>
            <person name="Koehrsen M."/>
            <person name="Haas B."/>
            <person name="Borodovsky M."/>
            <person name="Guigo R."/>
            <person name="Alvarado L."/>
            <person name="Berlin A."/>
            <person name="Borenstein D."/>
            <person name="Chen Z."/>
            <person name="Engels R."/>
            <person name="Freedman E."/>
            <person name="Gellesch M."/>
            <person name="Goldberg J."/>
            <person name="Griggs A."/>
            <person name="Gujja S."/>
            <person name="Heiman D."/>
            <person name="Hepburn T."/>
            <person name="Howarth C."/>
            <person name="Jen D."/>
            <person name="Larson L."/>
            <person name="Lewis B."/>
            <person name="Mehta T."/>
            <person name="Park D."/>
            <person name="Pearson M."/>
            <person name="Roberts A."/>
            <person name="Saif S."/>
            <person name="Shenoy N."/>
            <person name="Sisk P."/>
            <person name="Stolte C."/>
            <person name="Sykes S."/>
            <person name="Walk T."/>
            <person name="White J."/>
            <person name="Yandava C."/>
            <person name="Burger G."/>
            <person name="Gray M.W."/>
            <person name="Holland P.W.H."/>
            <person name="King N."/>
            <person name="Lang F.B.F."/>
            <person name="Roger A.J."/>
            <person name="Ruiz-Trillo I."/>
            <person name="Lander E."/>
            <person name="Nusbaum C."/>
        </authorList>
    </citation>
    <scope>NUCLEOTIDE SEQUENCE [LARGE SCALE GENOMIC DNA]</scope>
    <source>
        <strain evidence="4">ATCC 38327</strain>
    </source>
</reference>
<feature type="transmembrane region" description="Helical" evidence="2">
    <location>
        <begin position="102"/>
        <end position="122"/>
    </location>
</feature>
<reference evidence="3 4" key="1">
    <citation type="submission" date="2009-11" db="EMBL/GenBank/DDBJ databases">
        <title>Annotation of Allomyces macrogynus ATCC 38327.</title>
        <authorList>
            <consortium name="The Broad Institute Genome Sequencing Platform"/>
            <person name="Russ C."/>
            <person name="Cuomo C."/>
            <person name="Burger G."/>
            <person name="Gray M.W."/>
            <person name="Holland P.W.H."/>
            <person name="King N."/>
            <person name="Lang F.B.F."/>
            <person name="Roger A.J."/>
            <person name="Ruiz-Trillo I."/>
            <person name="Young S.K."/>
            <person name="Zeng Q."/>
            <person name="Gargeya S."/>
            <person name="Fitzgerald M."/>
            <person name="Haas B."/>
            <person name="Abouelleil A."/>
            <person name="Alvarado L."/>
            <person name="Arachchi H.M."/>
            <person name="Berlin A."/>
            <person name="Chapman S.B."/>
            <person name="Gearin G."/>
            <person name="Goldberg J."/>
            <person name="Griggs A."/>
            <person name="Gujja S."/>
            <person name="Hansen M."/>
            <person name="Heiman D."/>
            <person name="Howarth C."/>
            <person name="Larimer J."/>
            <person name="Lui A."/>
            <person name="MacDonald P.J.P."/>
            <person name="McCowen C."/>
            <person name="Montmayeur A."/>
            <person name="Murphy C."/>
            <person name="Neiman D."/>
            <person name="Pearson M."/>
            <person name="Priest M."/>
            <person name="Roberts A."/>
            <person name="Saif S."/>
            <person name="Shea T."/>
            <person name="Sisk P."/>
            <person name="Stolte C."/>
            <person name="Sykes S."/>
            <person name="Wortman J."/>
            <person name="Nusbaum C."/>
            <person name="Birren B."/>
        </authorList>
    </citation>
    <scope>NUCLEOTIDE SEQUENCE [LARGE SCALE GENOMIC DNA]</scope>
    <source>
        <strain evidence="3 4">ATCC 38327</strain>
    </source>
</reference>
<keyword evidence="1" id="KW-0175">Coiled coil</keyword>
<protein>
    <submittedName>
        <fullName evidence="3">Uncharacterized protein</fullName>
    </submittedName>
</protein>
<dbReference type="AlphaFoldDB" id="A0A0L0SUM8"/>
<organism evidence="3 4">
    <name type="scientific">Allomyces macrogynus (strain ATCC 38327)</name>
    <name type="common">Allomyces javanicus var. macrogynus</name>
    <dbReference type="NCBI Taxonomy" id="578462"/>
    <lineage>
        <taxon>Eukaryota</taxon>
        <taxon>Fungi</taxon>
        <taxon>Fungi incertae sedis</taxon>
        <taxon>Blastocladiomycota</taxon>
        <taxon>Blastocladiomycetes</taxon>
        <taxon>Blastocladiales</taxon>
        <taxon>Blastocladiaceae</taxon>
        <taxon>Allomyces</taxon>
    </lineage>
</organism>